<dbReference type="NCBIfam" id="NF047436">
    <property type="entry name" value="LA_2272_repeat"/>
    <property type="match status" value="1"/>
</dbReference>
<organism evidence="1 2">
    <name type="scientific">Bacteroides sedimenti</name>
    <dbReference type="NCBI Taxonomy" id="2136147"/>
    <lineage>
        <taxon>Bacteria</taxon>
        <taxon>Pseudomonadati</taxon>
        <taxon>Bacteroidota</taxon>
        <taxon>Bacteroidia</taxon>
        <taxon>Bacteroidales</taxon>
        <taxon>Bacteroidaceae</taxon>
        <taxon>Bacteroides</taxon>
    </lineage>
</organism>
<protein>
    <recommendedName>
        <fullName evidence="3">DUF5723 domain-containing protein</fullName>
    </recommendedName>
</protein>
<proteinExistence type="predicted"/>
<accession>A0ABN6Z3B3</accession>
<dbReference type="InterPro" id="IPR058093">
    <property type="entry name" value="LA_2272-like"/>
</dbReference>
<reference evidence="1 2" key="1">
    <citation type="submission" date="2023-04" db="EMBL/GenBank/DDBJ databases">
        <title>Draft genome sequence of acteroides sedimenti strain YN3PY1.</title>
        <authorList>
            <person name="Yoshida N."/>
        </authorList>
    </citation>
    <scope>NUCLEOTIDE SEQUENCE [LARGE SCALE GENOMIC DNA]</scope>
    <source>
        <strain evidence="1 2">YN3PY1</strain>
    </source>
</reference>
<dbReference type="Proteomes" id="UP001496674">
    <property type="component" value="Chromosome"/>
</dbReference>
<name>A0ABN6Z3B3_9BACE</name>
<evidence type="ECO:0000313" key="1">
    <source>
        <dbReference type="EMBL" id="BEG99029.1"/>
    </source>
</evidence>
<keyword evidence="2" id="KW-1185">Reference proteome</keyword>
<sequence>MNGLEIAGLFNVVKGHMHGLQISAIQNTVVRYSKGLMICGITNFSVGDTKGIQLAGMSNIAGSRASGIQFAGGINIASSSSRLFQLAGLVNVCEESIKGVQLGLANYAGGVRGVQLGLINICGDDVKGVQIGLINHSSDTSTVKLGLVNVNPKTRIQMLFYSGNVNKINLGIRFKAHYTYSILGFGTSYKGLDDKFSGSLFYRLGVGIKFLRVLEISSDAGFYHIQNFEKDGLNGYPKRLYSLQGRLNLELHPISKLGIFASGGFAQTRRYGTGVVFENRPIMECGIVLF</sequence>
<evidence type="ECO:0000313" key="2">
    <source>
        <dbReference type="Proteomes" id="UP001496674"/>
    </source>
</evidence>
<evidence type="ECO:0008006" key="3">
    <source>
        <dbReference type="Google" id="ProtNLM"/>
    </source>
</evidence>
<dbReference type="EMBL" id="AP028055">
    <property type="protein sequence ID" value="BEG99029.1"/>
    <property type="molecule type" value="Genomic_DNA"/>
</dbReference>
<gene>
    <name evidence="1" type="ORF">BSYN_12940</name>
</gene>